<accession>A0A7I8W0M5</accession>
<dbReference type="GO" id="GO:0005353">
    <property type="term" value="F:fructose transmembrane transporter activity"/>
    <property type="evidence" value="ECO:0007669"/>
    <property type="project" value="UniProtKB-ARBA"/>
</dbReference>
<dbReference type="InterPro" id="IPR020846">
    <property type="entry name" value="MFS_dom"/>
</dbReference>
<feature type="compositionally biased region" description="Polar residues" evidence="8">
    <location>
        <begin position="38"/>
        <end position="49"/>
    </location>
</feature>
<feature type="transmembrane region" description="Helical" evidence="9">
    <location>
        <begin position="278"/>
        <end position="298"/>
    </location>
</feature>
<dbReference type="InterPro" id="IPR003663">
    <property type="entry name" value="Sugar/inositol_transpt"/>
</dbReference>
<feature type="transmembrane region" description="Helical" evidence="9">
    <location>
        <begin position="398"/>
        <end position="418"/>
    </location>
</feature>
<comment type="similarity">
    <text evidence="7">Belongs to the major facilitator superfamily. Sugar transporter (TC 2.A.1.1) family.</text>
</comment>
<feature type="transmembrane region" description="Helical" evidence="9">
    <location>
        <begin position="188"/>
        <end position="208"/>
    </location>
</feature>
<evidence type="ECO:0000256" key="2">
    <source>
        <dbReference type="ARBA" id="ARBA00022448"/>
    </source>
</evidence>
<dbReference type="PROSITE" id="PS50850">
    <property type="entry name" value="MFS"/>
    <property type="match status" value="1"/>
</dbReference>
<keyword evidence="12" id="KW-1185">Reference proteome</keyword>
<dbReference type="InterPro" id="IPR045263">
    <property type="entry name" value="GLUT"/>
</dbReference>
<evidence type="ECO:0000259" key="10">
    <source>
        <dbReference type="PROSITE" id="PS50850"/>
    </source>
</evidence>
<feature type="transmembrane region" description="Helical" evidence="9">
    <location>
        <begin position="497"/>
        <end position="519"/>
    </location>
</feature>
<feature type="domain" description="Major facilitator superfamily (MFS) profile" evidence="10">
    <location>
        <begin position="78"/>
        <end position="549"/>
    </location>
</feature>
<dbReference type="EMBL" id="CAJFCJ010000016">
    <property type="protein sequence ID" value="CAD5122131.1"/>
    <property type="molecule type" value="Genomic_DNA"/>
</dbReference>
<gene>
    <name evidence="11" type="ORF">DGYR_LOCUS9981</name>
</gene>
<feature type="region of interest" description="Disordered" evidence="8">
    <location>
        <begin position="1"/>
        <end position="50"/>
    </location>
</feature>
<dbReference type="GO" id="GO:0005886">
    <property type="term" value="C:plasma membrane"/>
    <property type="evidence" value="ECO:0007669"/>
    <property type="project" value="UniProtKB-SubCell"/>
</dbReference>
<evidence type="ECO:0000256" key="4">
    <source>
        <dbReference type="ARBA" id="ARBA00022692"/>
    </source>
</evidence>
<evidence type="ECO:0000256" key="9">
    <source>
        <dbReference type="SAM" id="Phobius"/>
    </source>
</evidence>
<organism evidence="11 12">
    <name type="scientific">Dimorphilus gyrociliatus</name>
    <dbReference type="NCBI Taxonomy" id="2664684"/>
    <lineage>
        <taxon>Eukaryota</taxon>
        <taxon>Metazoa</taxon>
        <taxon>Spiralia</taxon>
        <taxon>Lophotrochozoa</taxon>
        <taxon>Annelida</taxon>
        <taxon>Polychaeta</taxon>
        <taxon>Polychaeta incertae sedis</taxon>
        <taxon>Dinophilidae</taxon>
        <taxon>Dimorphilus</taxon>
    </lineage>
</organism>
<evidence type="ECO:0000256" key="3">
    <source>
        <dbReference type="ARBA" id="ARBA00022475"/>
    </source>
</evidence>
<evidence type="ECO:0000313" key="12">
    <source>
        <dbReference type="Proteomes" id="UP000549394"/>
    </source>
</evidence>
<reference evidence="11 12" key="1">
    <citation type="submission" date="2020-08" db="EMBL/GenBank/DDBJ databases">
        <authorList>
            <person name="Hejnol A."/>
        </authorList>
    </citation>
    <scope>NUCLEOTIDE SEQUENCE [LARGE SCALE GENOMIC DNA]</scope>
</reference>
<evidence type="ECO:0000256" key="8">
    <source>
        <dbReference type="SAM" id="MobiDB-lite"/>
    </source>
</evidence>
<evidence type="ECO:0000256" key="6">
    <source>
        <dbReference type="ARBA" id="ARBA00023136"/>
    </source>
</evidence>
<comment type="caution">
    <text evidence="11">The sequence shown here is derived from an EMBL/GenBank/DDBJ whole genome shotgun (WGS) entry which is preliminary data.</text>
</comment>
<keyword evidence="6 9" id="KW-0472">Membrane</keyword>
<dbReference type="FunFam" id="1.20.1250.20:FF:001511">
    <property type="entry name" value="Solute carrier family 2, facilitated glucose transporter member 5"/>
    <property type="match status" value="1"/>
</dbReference>
<feature type="transmembrane region" description="Helical" evidence="9">
    <location>
        <begin position="363"/>
        <end position="386"/>
    </location>
</feature>
<evidence type="ECO:0000313" key="11">
    <source>
        <dbReference type="EMBL" id="CAD5122131.1"/>
    </source>
</evidence>
<name>A0A7I8W0M5_9ANNE</name>
<feature type="transmembrane region" description="Helical" evidence="9">
    <location>
        <begin position="525"/>
        <end position="543"/>
    </location>
</feature>
<dbReference type="PANTHER" id="PTHR23503:SF8">
    <property type="entry name" value="FACILITATED GLUCOSE TRANSPORTER PROTEIN 1"/>
    <property type="match status" value="1"/>
</dbReference>
<keyword evidence="3" id="KW-1003">Cell membrane</keyword>
<dbReference type="GO" id="GO:1990539">
    <property type="term" value="P:fructose import across plasma membrane"/>
    <property type="evidence" value="ECO:0007669"/>
    <property type="project" value="UniProtKB-ARBA"/>
</dbReference>
<dbReference type="PROSITE" id="PS00217">
    <property type="entry name" value="SUGAR_TRANSPORT_2"/>
    <property type="match status" value="1"/>
</dbReference>
<evidence type="ECO:0000256" key="5">
    <source>
        <dbReference type="ARBA" id="ARBA00022989"/>
    </source>
</evidence>
<feature type="transmembrane region" description="Helical" evidence="9">
    <location>
        <begin position="214"/>
        <end position="234"/>
    </location>
</feature>
<dbReference type="Proteomes" id="UP000549394">
    <property type="component" value="Unassembled WGS sequence"/>
</dbReference>
<feature type="compositionally biased region" description="Basic and acidic residues" evidence="8">
    <location>
        <begin position="1"/>
        <end position="10"/>
    </location>
</feature>
<feature type="transmembrane region" description="Helical" evidence="9">
    <location>
        <begin position="246"/>
        <end position="266"/>
    </location>
</feature>
<keyword evidence="2 7" id="KW-0813">Transport</keyword>
<proteinExistence type="inferred from homology"/>
<feature type="compositionally biased region" description="Polar residues" evidence="8">
    <location>
        <begin position="594"/>
        <end position="605"/>
    </location>
</feature>
<evidence type="ECO:0000256" key="7">
    <source>
        <dbReference type="RuleBase" id="RU003346"/>
    </source>
</evidence>
<dbReference type="SUPFAM" id="SSF103473">
    <property type="entry name" value="MFS general substrate transporter"/>
    <property type="match status" value="1"/>
</dbReference>
<evidence type="ECO:0000256" key="1">
    <source>
        <dbReference type="ARBA" id="ARBA00004651"/>
    </source>
</evidence>
<dbReference type="AlphaFoldDB" id="A0A7I8W0M5"/>
<keyword evidence="5 9" id="KW-1133">Transmembrane helix</keyword>
<feature type="transmembrane region" description="Helical" evidence="9">
    <location>
        <begin position="153"/>
        <end position="176"/>
    </location>
</feature>
<protein>
    <submittedName>
        <fullName evidence="11">DgyrCDS10579</fullName>
    </submittedName>
</protein>
<dbReference type="InterPro" id="IPR036259">
    <property type="entry name" value="MFS_trans_sf"/>
</dbReference>
<feature type="transmembrane region" description="Helical" evidence="9">
    <location>
        <begin position="73"/>
        <end position="93"/>
    </location>
</feature>
<dbReference type="InterPro" id="IPR005828">
    <property type="entry name" value="MFS_sugar_transport-like"/>
</dbReference>
<feature type="transmembrane region" description="Helical" evidence="9">
    <location>
        <begin position="430"/>
        <end position="450"/>
    </location>
</feature>
<keyword evidence="4 9" id="KW-0812">Transmembrane</keyword>
<sequence>MSEENSEPKPRERRFSRHSSEDGIPLSNMSGRNRHRSQASQMSSKSLKSVRTIDRAQYHEDLKITLKRKATRNLIFGNFIVMFGCSFIFGYNLGVLNLLKDPISNFYTKVYSERANCSNQKIIVENVSDSSVAYQTQSPTLNNNCVSDNFLTILWQLTTAIFIPGGMIGAFSSGFIADRLGRRKAIMLCEIPAFFGAAFALIACWLNSPEIFMIGRFITGINCGMATQLAPMYITEITPFNLRGAFGTGHQLFITIGIFFGAVFSLREVFGTDSLWQYAVFMNIVPAVVCLLGFFFILPDSPRYLLLKKGDRKEAEKALFFLRQTEDIHDDMEEMETESPEDKSEEKFTMSKLISSKNLRMPLFITLALQVIQQLSGINAVIFYSSNIYKNCGLTDSAIQYAVLATNAVNVAMTIIAVPIMDKAGRRKLLLYPMLGMILILTILCVSLNLTPQASWLKYISAMSVVSYVICFSVGLGPIPMMIGAELFRQGPRPMALSLAGFTNWLFTFVIAMSFVSIQEALEEFTFIIFLVLMVFFTIFVYFRVPETKNKTFEEIAAQFAPGDMLEVEEWIDDTADEIDKPPMEDETFLKNGSKPTTESDVVFT</sequence>
<comment type="subcellular location">
    <subcellularLocation>
        <location evidence="1">Cell membrane</location>
        <topology evidence="1">Multi-pass membrane protein</topology>
    </subcellularLocation>
</comment>
<dbReference type="Gene3D" id="1.20.1250.20">
    <property type="entry name" value="MFS general substrate transporter like domains"/>
    <property type="match status" value="1"/>
</dbReference>
<dbReference type="PANTHER" id="PTHR23503">
    <property type="entry name" value="SOLUTE CARRIER FAMILY 2"/>
    <property type="match status" value="1"/>
</dbReference>
<dbReference type="NCBIfam" id="TIGR00879">
    <property type="entry name" value="SP"/>
    <property type="match status" value="1"/>
</dbReference>
<dbReference type="InterPro" id="IPR005829">
    <property type="entry name" value="Sugar_transporter_CS"/>
</dbReference>
<dbReference type="OrthoDB" id="4540492at2759"/>
<dbReference type="Pfam" id="PF00083">
    <property type="entry name" value="Sugar_tr"/>
    <property type="match status" value="1"/>
</dbReference>
<feature type="region of interest" description="Disordered" evidence="8">
    <location>
        <begin position="580"/>
        <end position="605"/>
    </location>
</feature>
<dbReference type="PRINTS" id="PR00171">
    <property type="entry name" value="SUGRTRNSPORT"/>
</dbReference>